<dbReference type="AlphaFoldDB" id="E2SEU0"/>
<feature type="domain" description="Acyl-CoA dehydrogenase/oxidase C-terminal" evidence="7">
    <location>
        <begin position="210"/>
        <end position="316"/>
    </location>
</feature>
<feature type="domain" description="Acyl-CoA dehydrogenase/oxidase C-terminal" evidence="7">
    <location>
        <begin position="571"/>
        <end position="723"/>
    </location>
</feature>
<keyword evidence="3" id="KW-0285">Flavoprotein</keyword>
<dbReference type="PANTHER" id="PTHR43292">
    <property type="entry name" value="ACYL-COA DEHYDROGENASE"/>
    <property type="match status" value="1"/>
</dbReference>
<gene>
    <name evidence="10" type="ORF">HMPREF0063_12549</name>
</gene>
<dbReference type="InterPro" id="IPR037069">
    <property type="entry name" value="AcylCoA_DH/ox_N_sf"/>
</dbReference>
<feature type="domain" description="Acyl-CoA dehydrogenase/oxidase N-terminal" evidence="9">
    <location>
        <begin position="349"/>
        <end position="461"/>
    </location>
</feature>
<dbReference type="EMBL" id="ACLF03000008">
    <property type="protein sequence ID" value="EFQ82387.1"/>
    <property type="molecule type" value="Genomic_DNA"/>
</dbReference>
<dbReference type="Gene3D" id="1.10.540.10">
    <property type="entry name" value="Acyl-CoA dehydrogenase/oxidase, N-terminal domain"/>
    <property type="match status" value="2"/>
</dbReference>
<dbReference type="RefSeq" id="WP_007078777.1">
    <property type="nucleotide sequence ID" value="NZ_CM001024.1"/>
</dbReference>
<dbReference type="Pfam" id="PF02770">
    <property type="entry name" value="Acyl-CoA_dh_M"/>
    <property type="match status" value="1"/>
</dbReference>
<dbReference type="InterPro" id="IPR052161">
    <property type="entry name" value="Mycobact_Acyl-CoA_DH"/>
</dbReference>
<dbReference type="SUPFAM" id="SSF56645">
    <property type="entry name" value="Acyl-CoA dehydrogenase NM domain-like"/>
    <property type="match status" value="2"/>
</dbReference>
<keyword evidence="4" id="KW-0274">FAD</keyword>
<dbReference type="Pfam" id="PF02771">
    <property type="entry name" value="Acyl-CoA_dh_N"/>
    <property type="match status" value="2"/>
</dbReference>
<comment type="similarity">
    <text evidence="2">Belongs to the acyl-CoA dehydrogenase family.</text>
</comment>
<evidence type="ECO:0000259" key="9">
    <source>
        <dbReference type="Pfam" id="PF02771"/>
    </source>
</evidence>
<evidence type="ECO:0000256" key="3">
    <source>
        <dbReference type="ARBA" id="ARBA00022630"/>
    </source>
</evidence>
<sequence length="733" mass="77840">MPPPQEEICMDSVLDDVREVIGHVLDRDEGWPGLQQAGLLALAAPASFGGEDLGMAEVAALLHEVGRRSSDLPVWETVACGLLPLVRSGSPDLQADLLPRVLAGDLTFAPALAEVGAALPTRPRTSLAGGGVTGSKVGVPVPTGPALLLVSVTGPDGPVVALVDPDGPGVSRTDTGSSRGAGEATYTFTSAPVVGELDAEVVRRHAVAGLVALGAGAVEGARDLTAGYIRDRRQFGRALAEFQAVALQIADVYVASRTFTLTATEVARRLDAGDPAADDLAVAAHWFADRAGPAMQTCHHLHGGMGVDITYAMSGYFSLVRDISRHLGGPGALADVPVTESAGKNAELTEAERTFKAEARRYLSGLVSDADREEMRANRHGPAYHRIIKQMGADGWMGVGWPEEYGGQGRGVIEQQVFVNEAARADVHLPSVTLQTVGPTLQAFGTDVQKKMFLSDIIAGDVHFAIGYSEPDAGTDLASMRTSARRDGDHYVVNGQKMWTTGGHAADYVWLAVRTDPEAPPHRGISVLIVDTRDPGFSWTPIVTSDGSHHTNATYYNDVRVPVDMLVGEENRGWQLITAQLNHERIMLGPAGRVEGLRDLVRDWADGRTAPDGTPVLEVPWVRDTLARATASLRVNELLNWAVARASSTERTTVADASTSKVFASDEVQRLGLALADVVTAYGDPADPATGRLAEYLDSTSKRNLVLSFGGGVNEVQRELIAMFGLDLPRVPR</sequence>
<evidence type="ECO:0000313" key="10">
    <source>
        <dbReference type="EMBL" id="EFQ82387.1"/>
    </source>
</evidence>
<dbReference type="PANTHER" id="PTHR43292:SF3">
    <property type="entry name" value="ACYL-COA DEHYDROGENASE FADE29"/>
    <property type="match status" value="1"/>
</dbReference>
<dbReference type="STRING" id="585531.HMPREF0063_12549"/>
<dbReference type="HOGENOM" id="CLU_018204_9_3_11"/>
<dbReference type="OrthoDB" id="3964153at2"/>
<dbReference type="InterPro" id="IPR009075">
    <property type="entry name" value="AcylCo_DH/oxidase_C"/>
</dbReference>
<feature type="domain" description="Acyl-CoA oxidase/dehydrogenase middle" evidence="8">
    <location>
        <begin position="465"/>
        <end position="552"/>
    </location>
</feature>
<dbReference type="InterPro" id="IPR046373">
    <property type="entry name" value="Acyl-CoA_Oxase/DH_mid-dom_sf"/>
</dbReference>
<keyword evidence="5" id="KW-0560">Oxidoreductase</keyword>
<dbReference type="GO" id="GO:0016627">
    <property type="term" value="F:oxidoreductase activity, acting on the CH-CH group of donors"/>
    <property type="evidence" value="ECO:0007669"/>
    <property type="project" value="InterPro"/>
</dbReference>
<dbReference type="Gene3D" id="1.20.140.10">
    <property type="entry name" value="Butyryl-CoA Dehydrogenase, subunit A, domain 3"/>
    <property type="match status" value="2"/>
</dbReference>
<dbReference type="InterPro" id="IPR009100">
    <property type="entry name" value="AcylCoA_DH/oxidase_NM_dom_sf"/>
</dbReference>
<dbReference type="InterPro" id="IPR006091">
    <property type="entry name" value="Acyl-CoA_Oxase/DH_mid-dom"/>
</dbReference>
<protein>
    <submittedName>
        <fullName evidence="10">Acyl-CoA dehydrogenase, middle domain protein</fullName>
    </submittedName>
</protein>
<comment type="caution">
    <text evidence="10">The sequence shown here is derived from an EMBL/GenBank/DDBJ whole genome shotgun (WGS) entry which is preliminary data.</text>
</comment>
<dbReference type="Pfam" id="PF00441">
    <property type="entry name" value="Acyl-CoA_dh_1"/>
    <property type="match status" value="2"/>
</dbReference>
<dbReference type="GO" id="GO:0050660">
    <property type="term" value="F:flavin adenine dinucleotide binding"/>
    <property type="evidence" value="ECO:0007669"/>
    <property type="project" value="InterPro"/>
</dbReference>
<comment type="cofactor">
    <cofactor evidence="1">
        <name>FAD</name>
        <dbReference type="ChEBI" id="CHEBI:57692"/>
    </cofactor>
</comment>
<evidence type="ECO:0000256" key="1">
    <source>
        <dbReference type="ARBA" id="ARBA00001974"/>
    </source>
</evidence>
<evidence type="ECO:0000256" key="4">
    <source>
        <dbReference type="ARBA" id="ARBA00022827"/>
    </source>
</evidence>
<feature type="domain" description="Acyl-CoA dehydrogenase/oxidase N-terminal" evidence="9">
    <location>
        <begin position="27"/>
        <end position="105"/>
    </location>
</feature>
<evidence type="ECO:0000313" key="11">
    <source>
        <dbReference type="Proteomes" id="UP000003111"/>
    </source>
</evidence>
<dbReference type="GO" id="GO:0005886">
    <property type="term" value="C:plasma membrane"/>
    <property type="evidence" value="ECO:0007669"/>
    <property type="project" value="TreeGrafter"/>
</dbReference>
<dbReference type="Proteomes" id="UP000003111">
    <property type="component" value="Unassembled WGS sequence"/>
</dbReference>
<dbReference type="InterPro" id="IPR036250">
    <property type="entry name" value="AcylCo_DH-like_C"/>
</dbReference>
<feature type="region of interest" description="Disordered" evidence="6">
    <location>
        <begin position="163"/>
        <end position="182"/>
    </location>
</feature>
<name>E2SEU0_9ACTN</name>
<dbReference type="eggNOG" id="COG1960">
    <property type="taxonomic scope" value="Bacteria"/>
</dbReference>
<keyword evidence="11" id="KW-1185">Reference proteome</keyword>
<evidence type="ECO:0000259" key="7">
    <source>
        <dbReference type="Pfam" id="PF00441"/>
    </source>
</evidence>
<proteinExistence type="inferred from homology"/>
<evidence type="ECO:0000256" key="5">
    <source>
        <dbReference type="ARBA" id="ARBA00023002"/>
    </source>
</evidence>
<dbReference type="Gene3D" id="2.40.110.10">
    <property type="entry name" value="Butyryl-CoA Dehydrogenase, subunit A, domain 2"/>
    <property type="match status" value="1"/>
</dbReference>
<accession>E2SEU0</accession>
<evidence type="ECO:0000256" key="6">
    <source>
        <dbReference type="SAM" id="MobiDB-lite"/>
    </source>
</evidence>
<organism evidence="10 11">
    <name type="scientific">Aeromicrobium marinum DSM 15272</name>
    <dbReference type="NCBI Taxonomy" id="585531"/>
    <lineage>
        <taxon>Bacteria</taxon>
        <taxon>Bacillati</taxon>
        <taxon>Actinomycetota</taxon>
        <taxon>Actinomycetes</taxon>
        <taxon>Propionibacteriales</taxon>
        <taxon>Nocardioidaceae</taxon>
        <taxon>Aeromicrobium</taxon>
    </lineage>
</organism>
<dbReference type="InterPro" id="IPR013786">
    <property type="entry name" value="AcylCoA_DH/ox_N"/>
</dbReference>
<dbReference type="SUPFAM" id="SSF47203">
    <property type="entry name" value="Acyl-CoA dehydrogenase C-terminal domain-like"/>
    <property type="match status" value="2"/>
</dbReference>
<reference evidence="10" key="1">
    <citation type="submission" date="2010-08" db="EMBL/GenBank/DDBJ databases">
        <authorList>
            <person name="Muzny D."/>
            <person name="Qin X."/>
            <person name="Buhay C."/>
            <person name="Dugan-Rocha S."/>
            <person name="Ding Y."/>
            <person name="Chen G."/>
            <person name="Hawes A."/>
            <person name="Holder M."/>
            <person name="Jhangiani S."/>
            <person name="Johnson A."/>
            <person name="Khan Z."/>
            <person name="Li Z."/>
            <person name="Liu W."/>
            <person name="Liu X."/>
            <person name="Perez L."/>
            <person name="Shen H."/>
            <person name="Wang Q."/>
            <person name="Watt J."/>
            <person name="Xi L."/>
            <person name="Xin Y."/>
            <person name="Zhou J."/>
            <person name="Deng J."/>
            <person name="Jiang H."/>
            <person name="Liu Y."/>
            <person name="Qu J."/>
            <person name="Song X.-Z."/>
            <person name="Zhang L."/>
            <person name="Villasana D."/>
            <person name="Johnson A."/>
            <person name="Liu J."/>
            <person name="Liyanage D."/>
            <person name="Lorensuhewa L."/>
            <person name="Robinson T."/>
            <person name="Song A."/>
            <person name="Song B.-B."/>
            <person name="Dinh H."/>
            <person name="Thornton R."/>
            <person name="Coyle M."/>
            <person name="Francisco L."/>
            <person name="Jackson L."/>
            <person name="Javaid M."/>
            <person name="Korchina V."/>
            <person name="Kovar C."/>
            <person name="Mata R."/>
            <person name="Mathew T."/>
            <person name="Ngo R."/>
            <person name="Nguyen L."/>
            <person name="Nguyen N."/>
            <person name="Okwuonu G."/>
            <person name="Ongeri F."/>
            <person name="Pham C."/>
            <person name="Simmons D."/>
            <person name="Wilczek-Boney K."/>
            <person name="Hale W."/>
            <person name="Jakkamsetti A."/>
            <person name="Pham P."/>
            <person name="Ruth R."/>
            <person name="San Lucas F."/>
            <person name="Warren J."/>
            <person name="Zhang J."/>
            <person name="Zhao Z."/>
            <person name="Zhou C."/>
            <person name="Zhu D."/>
            <person name="Lee S."/>
            <person name="Bess C."/>
            <person name="Blankenburg K."/>
            <person name="Forbes L."/>
            <person name="Fu Q."/>
            <person name="Gubbala S."/>
            <person name="Hirani K."/>
            <person name="Jayaseelan J.C."/>
            <person name="Lara F."/>
            <person name="Munidasa M."/>
            <person name="Palculict T."/>
            <person name="Patil S."/>
            <person name="Pu L.-L."/>
            <person name="Saada N."/>
            <person name="Tang L."/>
            <person name="Weissenberger G."/>
            <person name="Zhu Y."/>
            <person name="Hemphill L."/>
            <person name="Shang Y."/>
            <person name="Youmans B."/>
            <person name="Ayvaz T."/>
            <person name="Ross M."/>
            <person name="Santibanez J."/>
            <person name="Aqrawi P."/>
            <person name="Gross S."/>
            <person name="Joshi V."/>
            <person name="Fowler G."/>
            <person name="Nazareth L."/>
            <person name="Reid J."/>
            <person name="Worley K."/>
            <person name="Petrosino J."/>
            <person name="Highlander S."/>
            <person name="Gibbs R."/>
        </authorList>
    </citation>
    <scope>NUCLEOTIDE SEQUENCE [LARGE SCALE GENOMIC DNA]</scope>
    <source>
        <strain evidence="10">DSM 15272</strain>
    </source>
</reference>
<evidence type="ECO:0000256" key="2">
    <source>
        <dbReference type="ARBA" id="ARBA00009347"/>
    </source>
</evidence>
<evidence type="ECO:0000259" key="8">
    <source>
        <dbReference type="Pfam" id="PF02770"/>
    </source>
</evidence>